<dbReference type="Proteomes" id="UP001156682">
    <property type="component" value="Unassembled WGS sequence"/>
</dbReference>
<protein>
    <recommendedName>
        <fullName evidence="4">Chain length determinant protein</fullName>
    </recommendedName>
</protein>
<gene>
    <name evidence="2" type="ORF">GCM10007878_21180</name>
</gene>
<keyword evidence="1" id="KW-0472">Membrane</keyword>
<evidence type="ECO:0000313" key="3">
    <source>
        <dbReference type="Proteomes" id="UP001156682"/>
    </source>
</evidence>
<name>A0ABQ6A092_9GAMM</name>
<sequence length="286" mass="32081">MLFFIKVIVLGTATFMNTPQIRDAQFQQHQHYDDEISLVDLAKTLIKRRWWVIGTGFVVVALALAFALANRTGPAYNYISIYELAEKNSAEKLETTSSVLEKINSMHWPSYRRNYVQEKGLKGFGELPFTFEVTNPSGTNLILLKSVVLETEKDEAKQLHQALLNEVTADQDAAFKRETTKLTKQITLIKSLLEDLAKNSNQSTAQEQQIATQTQRLFELEDALIELKEGKLIQLSAQDERAKLKKLSGSLVLALGIVLGGILGIMAAFFAEFASQVRQSLKEEAE</sequence>
<evidence type="ECO:0008006" key="4">
    <source>
        <dbReference type="Google" id="ProtNLM"/>
    </source>
</evidence>
<keyword evidence="3" id="KW-1185">Reference proteome</keyword>
<keyword evidence="1" id="KW-0812">Transmembrane</keyword>
<organism evidence="2 3">
    <name type="scientific">Marinospirillum insulare</name>
    <dbReference type="NCBI Taxonomy" id="217169"/>
    <lineage>
        <taxon>Bacteria</taxon>
        <taxon>Pseudomonadati</taxon>
        <taxon>Pseudomonadota</taxon>
        <taxon>Gammaproteobacteria</taxon>
        <taxon>Oceanospirillales</taxon>
        <taxon>Oceanospirillaceae</taxon>
        <taxon>Marinospirillum</taxon>
    </lineage>
</organism>
<feature type="transmembrane region" description="Helical" evidence="1">
    <location>
        <begin position="251"/>
        <end position="271"/>
    </location>
</feature>
<reference evidence="3" key="1">
    <citation type="journal article" date="2019" name="Int. J. Syst. Evol. Microbiol.">
        <title>The Global Catalogue of Microorganisms (GCM) 10K type strain sequencing project: providing services to taxonomists for standard genome sequencing and annotation.</title>
        <authorList>
            <consortium name="The Broad Institute Genomics Platform"/>
            <consortium name="The Broad Institute Genome Sequencing Center for Infectious Disease"/>
            <person name="Wu L."/>
            <person name="Ma J."/>
        </authorList>
    </citation>
    <scope>NUCLEOTIDE SEQUENCE [LARGE SCALE GENOMIC DNA]</scope>
    <source>
        <strain evidence="3">NBRC 100033</strain>
    </source>
</reference>
<evidence type="ECO:0000256" key="1">
    <source>
        <dbReference type="SAM" id="Phobius"/>
    </source>
</evidence>
<proteinExistence type="predicted"/>
<accession>A0ABQ6A092</accession>
<feature type="transmembrane region" description="Helical" evidence="1">
    <location>
        <begin position="50"/>
        <end position="69"/>
    </location>
</feature>
<comment type="caution">
    <text evidence="2">The sequence shown here is derived from an EMBL/GenBank/DDBJ whole genome shotgun (WGS) entry which is preliminary data.</text>
</comment>
<evidence type="ECO:0000313" key="2">
    <source>
        <dbReference type="EMBL" id="GLR64680.1"/>
    </source>
</evidence>
<keyword evidence="1" id="KW-1133">Transmembrane helix</keyword>
<dbReference type="EMBL" id="BSOR01000037">
    <property type="protein sequence ID" value="GLR64680.1"/>
    <property type="molecule type" value="Genomic_DNA"/>
</dbReference>